<reference evidence="3" key="1">
    <citation type="submission" date="2018-12" db="EMBL/GenBank/DDBJ databases">
        <authorList>
            <person name="Syme R.A."/>
            <person name="Farfan-Caceres L."/>
            <person name="Lichtenzveig J."/>
        </authorList>
    </citation>
    <scope>NUCLEOTIDE SEQUENCE</scope>
    <source>
        <strain evidence="3">Al4</strain>
    </source>
</reference>
<keyword evidence="4" id="KW-1185">Reference proteome</keyword>
<proteinExistence type="predicted"/>
<dbReference type="Pfam" id="PF13673">
    <property type="entry name" value="Acetyltransf_10"/>
    <property type="match status" value="1"/>
</dbReference>
<reference evidence="3" key="2">
    <citation type="submission" date="2020-09" db="EMBL/GenBank/DDBJ databases">
        <title>Reference genome assembly for Australian Ascochyta lentis isolate Al4.</title>
        <authorList>
            <person name="Lee R.C."/>
            <person name="Farfan-Caceres L.M."/>
            <person name="Debler J.W."/>
            <person name="Williams A.H."/>
            <person name="Henares B.M."/>
        </authorList>
    </citation>
    <scope>NUCLEOTIDE SEQUENCE</scope>
    <source>
        <strain evidence="3">Al4</strain>
    </source>
</reference>
<dbReference type="PANTHER" id="PTHR42791:SF16">
    <property type="entry name" value="N-ACETYLTRANSFERASE DOMAIN-CONTAINING PROTEIN"/>
    <property type="match status" value="1"/>
</dbReference>
<evidence type="ECO:0000313" key="4">
    <source>
        <dbReference type="Proteomes" id="UP000651452"/>
    </source>
</evidence>
<dbReference type="Gene3D" id="3.40.630.30">
    <property type="match status" value="1"/>
</dbReference>
<accession>A0A8H7MDZ0</accession>
<organism evidence="3 4">
    <name type="scientific">Ascochyta lentis</name>
    <dbReference type="NCBI Taxonomy" id="205686"/>
    <lineage>
        <taxon>Eukaryota</taxon>
        <taxon>Fungi</taxon>
        <taxon>Dikarya</taxon>
        <taxon>Ascomycota</taxon>
        <taxon>Pezizomycotina</taxon>
        <taxon>Dothideomycetes</taxon>
        <taxon>Pleosporomycetidae</taxon>
        <taxon>Pleosporales</taxon>
        <taxon>Pleosporineae</taxon>
        <taxon>Didymellaceae</taxon>
        <taxon>Ascochyta</taxon>
    </lineage>
</organism>
<name>A0A8H7MDZ0_9PLEO</name>
<feature type="domain" description="N-acetyltransferase" evidence="2">
    <location>
        <begin position="1"/>
        <end position="214"/>
    </location>
</feature>
<dbReference type="PROSITE" id="PS51186">
    <property type="entry name" value="GNAT"/>
    <property type="match status" value="1"/>
</dbReference>
<evidence type="ECO:0000256" key="1">
    <source>
        <dbReference type="SAM" id="MobiDB-lite"/>
    </source>
</evidence>
<dbReference type="AlphaFoldDB" id="A0A8H7MDZ0"/>
<evidence type="ECO:0000259" key="2">
    <source>
        <dbReference type="PROSITE" id="PS51186"/>
    </source>
</evidence>
<sequence length="222" mass="25194">MYLRDAQPTDEPLMAAICTRAFFDDDLFGRVIHPQRSTYRNDVQIYWHEWLRQAWSCPRSRLVLAVAVEDQQERIVGVAIWERQGDDEGAQRASKDFKDPGPWPKLDSTQNRALDPSKKTILHDSEPYWKPHYWVGSCAINWFLALCCVDPTYQKNGYGNLLTGWGLERAKKEGIRASVIASEGTTEFYMKCGFKKVVGNASEGEGNPMAEANVKGGDILFT</sequence>
<feature type="compositionally biased region" description="Basic and acidic residues" evidence="1">
    <location>
        <begin position="86"/>
        <end position="99"/>
    </location>
</feature>
<protein>
    <recommendedName>
        <fullName evidence="2">N-acetyltransferase domain-containing protein</fullName>
    </recommendedName>
</protein>
<gene>
    <name evidence="3" type="ORF">EKO04_009737</name>
</gene>
<dbReference type="Proteomes" id="UP000651452">
    <property type="component" value="Unassembled WGS sequence"/>
</dbReference>
<feature type="region of interest" description="Disordered" evidence="1">
    <location>
        <begin position="86"/>
        <end position="110"/>
    </location>
</feature>
<dbReference type="CDD" id="cd04301">
    <property type="entry name" value="NAT_SF"/>
    <property type="match status" value="1"/>
</dbReference>
<dbReference type="OrthoDB" id="2115692at2759"/>
<dbReference type="InterPro" id="IPR016181">
    <property type="entry name" value="Acyl_CoA_acyltransferase"/>
</dbReference>
<evidence type="ECO:0000313" key="3">
    <source>
        <dbReference type="EMBL" id="KAF9692664.1"/>
    </source>
</evidence>
<dbReference type="GO" id="GO:0016747">
    <property type="term" value="F:acyltransferase activity, transferring groups other than amino-acyl groups"/>
    <property type="evidence" value="ECO:0007669"/>
    <property type="project" value="InterPro"/>
</dbReference>
<dbReference type="EMBL" id="RZGK01000018">
    <property type="protein sequence ID" value="KAF9692664.1"/>
    <property type="molecule type" value="Genomic_DNA"/>
</dbReference>
<comment type="caution">
    <text evidence="3">The sequence shown here is derived from an EMBL/GenBank/DDBJ whole genome shotgun (WGS) entry which is preliminary data.</text>
</comment>
<dbReference type="PANTHER" id="PTHR42791">
    <property type="entry name" value="GNAT FAMILY ACETYLTRANSFERASE"/>
    <property type="match status" value="1"/>
</dbReference>
<dbReference type="InterPro" id="IPR052523">
    <property type="entry name" value="Trichothecene_AcTrans"/>
</dbReference>
<dbReference type="InterPro" id="IPR000182">
    <property type="entry name" value="GNAT_dom"/>
</dbReference>
<dbReference type="SUPFAM" id="SSF55729">
    <property type="entry name" value="Acyl-CoA N-acyltransferases (Nat)"/>
    <property type="match status" value="1"/>
</dbReference>